<feature type="transmembrane region" description="Helical" evidence="1">
    <location>
        <begin position="72"/>
        <end position="90"/>
    </location>
</feature>
<feature type="transmembrane region" description="Helical" evidence="1">
    <location>
        <begin position="127"/>
        <end position="150"/>
    </location>
</feature>
<feature type="transmembrane region" description="Helical" evidence="1">
    <location>
        <begin position="97"/>
        <end position="121"/>
    </location>
</feature>
<dbReference type="Proteomes" id="UP000188243">
    <property type="component" value="Chromosome"/>
</dbReference>
<dbReference type="AlphaFoldDB" id="A0A1Q2GVC8"/>
<gene>
    <name evidence="2" type="ORF">B0W48_04105</name>
</gene>
<organism evidence="2 3">
    <name type="scientific">Pseudoalteromonas aliena</name>
    <dbReference type="NCBI Taxonomy" id="247523"/>
    <lineage>
        <taxon>Bacteria</taxon>
        <taxon>Pseudomonadati</taxon>
        <taxon>Pseudomonadota</taxon>
        <taxon>Gammaproteobacteria</taxon>
        <taxon>Alteromonadales</taxon>
        <taxon>Pseudoalteromonadaceae</taxon>
        <taxon>Pseudoalteromonas</taxon>
    </lineage>
</organism>
<accession>A0A1Q2GVC8</accession>
<dbReference type="KEGG" id="paln:B0W48_04105"/>
<name>A0A1Q2GVC8_9GAMM</name>
<keyword evidence="1" id="KW-1133">Transmembrane helix</keyword>
<keyword evidence="1" id="KW-0472">Membrane</keyword>
<proteinExistence type="predicted"/>
<dbReference type="RefSeq" id="WP_077535757.1">
    <property type="nucleotide sequence ID" value="NZ_CANLYY010000012.1"/>
</dbReference>
<evidence type="ECO:0000256" key="1">
    <source>
        <dbReference type="SAM" id="Phobius"/>
    </source>
</evidence>
<evidence type="ECO:0008006" key="4">
    <source>
        <dbReference type="Google" id="ProtNLM"/>
    </source>
</evidence>
<dbReference type="EMBL" id="CP019628">
    <property type="protein sequence ID" value="AQP99056.1"/>
    <property type="molecule type" value="Genomic_DNA"/>
</dbReference>
<evidence type="ECO:0000313" key="3">
    <source>
        <dbReference type="Proteomes" id="UP000188243"/>
    </source>
</evidence>
<sequence length="177" mass="20969">MFLADFFGMFSLSALVMWAFLMAFFFNLFVYSLGVKRKTTLLLSSFIMMVSYTATDYFFTWLSYYNTTYLDWALHDFATILTLLIAYKFFKKVTPSFIYLILGLSINMLLATLMYLDVFIYRNQEPWFFWDIYTFTVTANDLLMVAALIIDRDFLGLHILKSKLVSLLKPKKNYKRL</sequence>
<reference evidence="2 3" key="1">
    <citation type="submission" date="2017-02" db="EMBL/GenBank/DDBJ databases">
        <title>Complete genome sequence of the cold-active Pseudoalteromonas aliena strain EH1 isolated from Arctic seawater.</title>
        <authorList>
            <person name="Kim E."/>
            <person name="Heo E."/>
            <person name="Kim H."/>
            <person name="Kim D."/>
        </authorList>
    </citation>
    <scope>NUCLEOTIDE SEQUENCE [LARGE SCALE GENOMIC DNA]</scope>
    <source>
        <strain evidence="2 3">EH1</strain>
    </source>
</reference>
<feature type="transmembrane region" description="Helical" evidence="1">
    <location>
        <begin position="41"/>
        <end position="60"/>
    </location>
</feature>
<protein>
    <recommendedName>
        <fullName evidence="4">Membrane protein triplicated sequence</fullName>
    </recommendedName>
</protein>
<keyword evidence="1" id="KW-0812">Transmembrane</keyword>
<evidence type="ECO:0000313" key="2">
    <source>
        <dbReference type="EMBL" id="AQP99056.1"/>
    </source>
</evidence>
<feature type="transmembrane region" description="Helical" evidence="1">
    <location>
        <begin position="6"/>
        <end position="29"/>
    </location>
</feature>